<keyword evidence="2" id="KW-1185">Reference proteome</keyword>
<gene>
    <name evidence="1" type="ORF">L2E82_39223</name>
</gene>
<reference evidence="2" key="1">
    <citation type="journal article" date="2022" name="Mol. Ecol. Resour.">
        <title>The genomes of chicory, endive, great burdock and yacon provide insights into Asteraceae palaeo-polyploidization history and plant inulin production.</title>
        <authorList>
            <person name="Fan W."/>
            <person name="Wang S."/>
            <person name="Wang H."/>
            <person name="Wang A."/>
            <person name="Jiang F."/>
            <person name="Liu H."/>
            <person name="Zhao H."/>
            <person name="Xu D."/>
            <person name="Zhang Y."/>
        </authorList>
    </citation>
    <scope>NUCLEOTIDE SEQUENCE [LARGE SCALE GENOMIC DNA]</scope>
    <source>
        <strain evidence="2">cv. Punajuju</strain>
    </source>
</reference>
<proteinExistence type="predicted"/>
<evidence type="ECO:0000313" key="2">
    <source>
        <dbReference type="Proteomes" id="UP001055811"/>
    </source>
</evidence>
<dbReference type="EMBL" id="CM042015">
    <property type="protein sequence ID" value="KAI3709461.1"/>
    <property type="molecule type" value="Genomic_DNA"/>
</dbReference>
<name>A0ACB9AHL5_CICIN</name>
<accession>A0ACB9AHL5</accession>
<evidence type="ECO:0000313" key="1">
    <source>
        <dbReference type="EMBL" id="KAI3709461.1"/>
    </source>
</evidence>
<reference evidence="1 2" key="2">
    <citation type="journal article" date="2022" name="Mol. Ecol. Resour.">
        <title>The genomes of chicory, endive, great burdock and yacon provide insights into Asteraceae paleo-polyploidization history and plant inulin production.</title>
        <authorList>
            <person name="Fan W."/>
            <person name="Wang S."/>
            <person name="Wang H."/>
            <person name="Wang A."/>
            <person name="Jiang F."/>
            <person name="Liu H."/>
            <person name="Zhao H."/>
            <person name="Xu D."/>
            <person name="Zhang Y."/>
        </authorList>
    </citation>
    <scope>NUCLEOTIDE SEQUENCE [LARGE SCALE GENOMIC DNA]</scope>
    <source>
        <strain evidence="2">cv. Punajuju</strain>
        <tissue evidence="1">Leaves</tissue>
    </source>
</reference>
<comment type="caution">
    <text evidence="1">The sequence shown here is derived from an EMBL/GenBank/DDBJ whole genome shotgun (WGS) entry which is preliminary data.</text>
</comment>
<protein>
    <submittedName>
        <fullName evidence="1">Uncharacterized protein</fullName>
    </submittedName>
</protein>
<dbReference type="Proteomes" id="UP001055811">
    <property type="component" value="Linkage Group LG07"/>
</dbReference>
<organism evidence="1 2">
    <name type="scientific">Cichorium intybus</name>
    <name type="common">Chicory</name>
    <dbReference type="NCBI Taxonomy" id="13427"/>
    <lineage>
        <taxon>Eukaryota</taxon>
        <taxon>Viridiplantae</taxon>
        <taxon>Streptophyta</taxon>
        <taxon>Embryophyta</taxon>
        <taxon>Tracheophyta</taxon>
        <taxon>Spermatophyta</taxon>
        <taxon>Magnoliopsida</taxon>
        <taxon>eudicotyledons</taxon>
        <taxon>Gunneridae</taxon>
        <taxon>Pentapetalae</taxon>
        <taxon>asterids</taxon>
        <taxon>campanulids</taxon>
        <taxon>Asterales</taxon>
        <taxon>Asteraceae</taxon>
        <taxon>Cichorioideae</taxon>
        <taxon>Cichorieae</taxon>
        <taxon>Cichoriinae</taxon>
        <taxon>Cichorium</taxon>
    </lineage>
</organism>
<sequence length="69" mass="7341">MTEKDFLMLDGMSLSAQFIRLQGKSMLAPSYVVDGSVQIIYVARGSGQIEAIGADGLAGKSEMEEADVN</sequence>